<dbReference type="GO" id="GO:0006508">
    <property type="term" value="P:proteolysis"/>
    <property type="evidence" value="ECO:0007669"/>
    <property type="project" value="UniProtKB-KW"/>
</dbReference>
<dbReference type="InterPro" id="IPR009197">
    <property type="entry name" value="MlrC"/>
</dbReference>
<dbReference type="InterPro" id="IPR010799">
    <property type="entry name" value="MlrC_C"/>
</dbReference>
<dbReference type="EMBL" id="JAJAQI010000004">
    <property type="protein sequence ID" value="MCB4820881.1"/>
    <property type="molecule type" value="Genomic_DNA"/>
</dbReference>
<dbReference type="Pfam" id="PF07364">
    <property type="entry name" value="DUF1485"/>
    <property type="match status" value="1"/>
</dbReference>
<dbReference type="InterPro" id="IPR015995">
    <property type="entry name" value="MlrC_N"/>
</dbReference>
<feature type="domain" description="Microcystin LR degradation protein MlrC N-terminal" evidence="3">
    <location>
        <begin position="14"/>
        <end position="311"/>
    </location>
</feature>
<comment type="function">
    <text evidence="1">Involved in peptidolytic degradation of cyclic heptapeptide hepatotoxin microcystin (MC).</text>
</comment>
<dbReference type="GO" id="GO:0008237">
    <property type="term" value="F:metallopeptidase activity"/>
    <property type="evidence" value="ECO:0007669"/>
    <property type="project" value="UniProtKB-KW"/>
</dbReference>
<sequence>MEQREATAGATGPRIAILGLHLEANAFAPPTRLTDFERQCLVRGGAMTALARGATSHLPAEIPGFYRRMDATGPWQPVPVLIAAAPPGGPIEQAVFLGFLDEMRRGLAAALPLDGVYIASHGASSATGEEDSDGRLVAMVRQVVGPAVPIICSHDLHCNVSERLVQAVDALVVYRTNPHVDMAARAAESADLLREMLAGGRMARAFLRLPLVPPSVTLLTASGPYAERIAEAEALMREDPRIANASVAGGFVFSDLPKCGMTVTVTARGGDAALAQRAADEAAARLARHAWAERHRHVPHLTPLAEAVAMAVAAGRGEAPPVLLADVADNPGGGGRGNTAWLLEALHRAGARGVVLGVFVDPALAEEAHALGEGAGFEAVFNRAESEFSRRFAATARVLALRDGEGVGRRGTMAGRRFSLGPSALLELAGSGLRVVIGSLRRQLHEPAMLEMHGIAIGQARCVVVKSRGHFRAGFDEFFPDDRIIEVDAPGLTSPVLANFAWKRLKRPVFPLDAEAAWEG</sequence>
<gene>
    <name evidence="4" type="ORF">LHA35_03945</name>
</gene>
<organism evidence="4 5">
    <name type="scientific">Roseicella aerolata</name>
    <dbReference type="NCBI Taxonomy" id="2883479"/>
    <lineage>
        <taxon>Bacteria</taxon>
        <taxon>Pseudomonadati</taxon>
        <taxon>Pseudomonadota</taxon>
        <taxon>Alphaproteobacteria</taxon>
        <taxon>Acetobacterales</taxon>
        <taxon>Roseomonadaceae</taxon>
        <taxon>Roseicella</taxon>
    </lineage>
</organism>
<dbReference type="Pfam" id="PF07171">
    <property type="entry name" value="MlrC_C"/>
    <property type="match status" value="1"/>
</dbReference>
<keyword evidence="1" id="KW-0479">Metal-binding</keyword>
<accession>A0A9X1I9S1</accession>
<comment type="cofactor">
    <cofactor evidence="1">
        <name>Zn(2+)</name>
        <dbReference type="ChEBI" id="CHEBI:29105"/>
    </cofactor>
    <text evidence="1">Binds 1 zinc ion per subunit.</text>
</comment>
<evidence type="ECO:0000313" key="5">
    <source>
        <dbReference type="Proteomes" id="UP001139311"/>
    </source>
</evidence>
<dbReference type="RefSeq" id="WP_226604775.1">
    <property type="nucleotide sequence ID" value="NZ_JAJAQI010000004.1"/>
</dbReference>
<evidence type="ECO:0000259" key="2">
    <source>
        <dbReference type="Pfam" id="PF07171"/>
    </source>
</evidence>
<dbReference type="AlphaFoldDB" id="A0A9X1I9S1"/>
<proteinExistence type="inferred from homology"/>
<protein>
    <recommendedName>
        <fullName evidence="1">Microcystinase C</fullName>
        <shortName evidence="1">MlrC</shortName>
    </recommendedName>
</protein>
<reference evidence="4" key="1">
    <citation type="submission" date="2021-10" db="EMBL/GenBank/DDBJ databases">
        <title>Roseicella aerolatum sp. nov., isolated from aerosols of e-waste dismantling site.</title>
        <authorList>
            <person name="Qin T."/>
        </authorList>
    </citation>
    <scope>NUCLEOTIDE SEQUENCE</scope>
    <source>
        <strain evidence="4">GB24</strain>
    </source>
</reference>
<keyword evidence="5" id="KW-1185">Reference proteome</keyword>
<keyword evidence="1" id="KW-0482">Metalloprotease</keyword>
<name>A0A9X1I9S1_9PROT</name>
<comment type="caution">
    <text evidence="4">The sequence shown here is derived from an EMBL/GenBank/DDBJ whole genome shotgun (WGS) entry which is preliminary data.</text>
</comment>
<evidence type="ECO:0000313" key="4">
    <source>
        <dbReference type="EMBL" id="MCB4820881.1"/>
    </source>
</evidence>
<dbReference type="GO" id="GO:0046872">
    <property type="term" value="F:metal ion binding"/>
    <property type="evidence" value="ECO:0007669"/>
    <property type="project" value="UniProtKB-KW"/>
</dbReference>
<dbReference type="Proteomes" id="UP001139311">
    <property type="component" value="Unassembled WGS sequence"/>
</dbReference>
<feature type="domain" description="Microcystin LR degradation protein MlrC C-terminal" evidence="2">
    <location>
        <begin position="324"/>
        <end position="504"/>
    </location>
</feature>
<evidence type="ECO:0000256" key="1">
    <source>
        <dbReference type="PIRNR" id="PIRNR012702"/>
    </source>
</evidence>
<dbReference type="PIRSF" id="PIRSF012702">
    <property type="entry name" value="UCP012702"/>
    <property type="match status" value="1"/>
</dbReference>
<comment type="similarity">
    <text evidence="1">Belongs to the peptidase M81 family.</text>
</comment>
<keyword evidence="1" id="KW-0645">Protease</keyword>
<evidence type="ECO:0000259" key="3">
    <source>
        <dbReference type="Pfam" id="PF07364"/>
    </source>
</evidence>
<keyword evidence="1" id="KW-0378">Hydrolase</keyword>